<dbReference type="InterPro" id="IPR020476">
    <property type="entry name" value="Nudix_hydrolase"/>
</dbReference>
<evidence type="ECO:0000313" key="6">
    <source>
        <dbReference type="Proteomes" id="UP000679749"/>
    </source>
</evidence>
<evidence type="ECO:0000256" key="1">
    <source>
        <dbReference type="ARBA" id="ARBA00001946"/>
    </source>
</evidence>
<dbReference type="CDD" id="cd02883">
    <property type="entry name" value="NUDIX_Hydrolase"/>
    <property type="match status" value="1"/>
</dbReference>
<dbReference type="SUPFAM" id="SSF54909">
    <property type="entry name" value="Dimeric alpha+beta barrel"/>
    <property type="match status" value="1"/>
</dbReference>
<comment type="caution">
    <text evidence="5">The sequence shown here is derived from an EMBL/GenBank/DDBJ whole genome shotgun (WGS) entry which is preliminary data.</text>
</comment>
<organism evidence="5 6">
    <name type="scientific">Neobacillus rhizophilus</name>
    <dbReference type="NCBI Taxonomy" id="2833579"/>
    <lineage>
        <taxon>Bacteria</taxon>
        <taxon>Bacillati</taxon>
        <taxon>Bacillota</taxon>
        <taxon>Bacilli</taxon>
        <taxon>Bacillales</taxon>
        <taxon>Bacillaceae</taxon>
        <taxon>Neobacillus</taxon>
    </lineage>
</organism>
<dbReference type="PROSITE" id="PS00893">
    <property type="entry name" value="NUDIX_BOX"/>
    <property type="match status" value="1"/>
</dbReference>
<dbReference type="PANTHER" id="PTHR43046:SF2">
    <property type="entry name" value="8-OXO-DGTP DIPHOSPHATASE-RELATED"/>
    <property type="match status" value="1"/>
</dbReference>
<comment type="similarity">
    <text evidence="3">Belongs to the Nudix hydrolase family.</text>
</comment>
<dbReference type="EMBL" id="JAGYPF010000008">
    <property type="protein sequence ID" value="MBS4216463.1"/>
    <property type="molecule type" value="Genomic_DNA"/>
</dbReference>
<dbReference type="SUPFAM" id="SSF55811">
    <property type="entry name" value="Nudix"/>
    <property type="match status" value="1"/>
</dbReference>
<feature type="domain" description="Nudix hydrolase" evidence="4">
    <location>
        <begin position="106"/>
        <end position="227"/>
    </location>
</feature>
<dbReference type="GO" id="GO:0016787">
    <property type="term" value="F:hydrolase activity"/>
    <property type="evidence" value="ECO:0007669"/>
    <property type="project" value="UniProtKB-KW"/>
</dbReference>
<reference evidence="5" key="1">
    <citation type="submission" date="2021-05" db="EMBL/GenBank/DDBJ databases">
        <title>Novel Bacillus species.</title>
        <authorList>
            <person name="Liu G."/>
        </authorList>
    </citation>
    <scope>NUCLEOTIDE SEQUENCE</scope>
    <source>
        <strain evidence="5">FJAT-49825</strain>
    </source>
</reference>
<dbReference type="PRINTS" id="PR00502">
    <property type="entry name" value="NUDIXFAMILY"/>
</dbReference>
<dbReference type="InterPro" id="IPR015797">
    <property type="entry name" value="NUDIX_hydrolase-like_dom_sf"/>
</dbReference>
<dbReference type="Pfam" id="PF00293">
    <property type="entry name" value="NUDIX"/>
    <property type="match status" value="1"/>
</dbReference>
<sequence length="255" mass="29567">MFYIREVFLLVPDKVSEFNEIFEELIFPMKIKSGAKIIGRWMTKGKAEVTIIWEYPNHEEYLKIEERVIKDEMYKQLQNRISNVDEFFIDTRKDYLSSFGEYTKTKPTITVSGYITNENQETLLVKTYWRADTWELPGGGVDEGETLDTALVREILEETGIQVELHGVSGVYSNGNTVSIVFRGKYAGGEPKTSKETKEVRFVKLDSSNVSHYIKRGKFIPRVIDAMTGNRAPYEAFKVRPYELLKRMEGNLERD</sequence>
<evidence type="ECO:0000313" key="5">
    <source>
        <dbReference type="EMBL" id="MBS4216463.1"/>
    </source>
</evidence>
<evidence type="ECO:0000256" key="3">
    <source>
        <dbReference type="RuleBase" id="RU003476"/>
    </source>
</evidence>
<keyword evidence="6" id="KW-1185">Reference proteome</keyword>
<dbReference type="RefSeq" id="WP_213120992.1">
    <property type="nucleotide sequence ID" value="NZ_JAGYPF010000008.1"/>
</dbReference>
<comment type="cofactor">
    <cofactor evidence="1">
        <name>Mg(2+)</name>
        <dbReference type="ChEBI" id="CHEBI:18420"/>
    </cofactor>
</comment>
<evidence type="ECO:0000256" key="2">
    <source>
        <dbReference type="ARBA" id="ARBA00022801"/>
    </source>
</evidence>
<dbReference type="PANTHER" id="PTHR43046">
    <property type="entry name" value="GDP-MANNOSE MANNOSYL HYDROLASE"/>
    <property type="match status" value="1"/>
</dbReference>
<protein>
    <submittedName>
        <fullName evidence="5">NUDIX hydrolase</fullName>
    </submittedName>
</protein>
<dbReference type="Pfam" id="PF07978">
    <property type="entry name" value="NIPSNAP"/>
    <property type="match status" value="1"/>
</dbReference>
<dbReference type="AlphaFoldDB" id="A0A942YWT1"/>
<accession>A0A942YWT1</accession>
<dbReference type="InterPro" id="IPR020084">
    <property type="entry name" value="NUDIX_hydrolase_CS"/>
</dbReference>
<keyword evidence="2 3" id="KW-0378">Hydrolase</keyword>
<dbReference type="PROSITE" id="PS51462">
    <property type="entry name" value="NUDIX"/>
    <property type="match status" value="1"/>
</dbReference>
<proteinExistence type="inferred from homology"/>
<dbReference type="Gene3D" id="3.90.79.10">
    <property type="entry name" value="Nucleoside Triphosphate Pyrophosphohydrolase"/>
    <property type="match status" value="1"/>
</dbReference>
<dbReference type="InterPro" id="IPR000086">
    <property type="entry name" value="NUDIX_hydrolase_dom"/>
</dbReference>
<dbReference type="Proteomes" id="UP000679749">
    <property type="component" value="Unassembled WGS sequence"/>
</dbReference>
<dbReference type="InterPro" id="IPR011008">
    <property type="entry name" value="Dimeric_a/b-barrel"/>
</dbReference>
<gene>
    <name evidence="5" type="ORF">KHA99_29105</name>
</gene>
<dbReference type="Gene3D" id="3.30.70.100">
    <property type="match status" value="1"/>
</dbReference>
<name>A0A942YWT1_9BACI</name>
<evidence type="ECO:0000259" key="4">
    <source>
        <dbReference type="PROSITE" id="PS51462"/>
    </source>
</evidence>
<dbReference type="InterPro" id="IPR012577">
    <property type="entry name" value="NIPSNAP"/>
</dbReference>